<evidence type="ECO:0000256" key="1">
    <source>
        <dbReference type="ARBA" id="ARBA00000085"/>
    </source>
</evidence>
<dbReference type="AlphaFoldDB" id="A0AAU8DME3"/>
<evidence type="ECO:0000256" key="2">
    <source>
        <dbReference type="ARBA" id="ARBA00012438"/>
    </source>
</evidence>
<dbReference type="PANTHER" id="PTHR24421">
    <property type="entry name" value="NITRATE/NITRITE SENSOR PROTEIN NARX-RELATED"/>
    <property type="match status" value="1"/>
</dbReference>
<feature type="domain" description="Histidine kinase/HSP90-like ATPase" evidence="10">
    <location>
        <begin position="292"/>
        <end position="385"/>
    </location>
</feature>
<proteinExistence type="predicted"/>
<sequence>MTFREFWAQNVWARDAAIPAVLLILALATAAQGGGTTLFSMLLIAPLFWRRSFPETVTVIVAALALVQVAVGYRYQVGDLAVPLVVHAATAYARNRRWGWSALLLGLLGAAISSVAFFGFDDPRGALTNGAITATTVAVAFLVGRQQETHARDSAAAVAERDRLLQEQQIRRSEMAAAQERTRIARELHDIVAHSLSVVVVQAEGGRAAARTKPELAPEVLATIAGTARAALGDMRRLVGVLRTGGEPESSHPDFAPAPTLGDVADLVAQVSAAGQRVQLQITGEERPVPPGAGLAAYRLVQESLTNVIKHAGSSASTEVNVHYAPGEVHVSVLDDGRGAAAAGDGQGNGLIGMRERVTLQGGTVAAHARSGGGFIVTATIPTPQQGALAAADPAGNHR</sequence>
<dbReference type="GO" id="GO:0046983">
    <property type="term" value="F:protein dimerization activity"/>
    <property type="evidence" value="ECO:0007669"/>
    <property type="project" value="InterPro"/>
</dbReference>
<dbReference type="Pfam" id="PF02518">
    <property type="entry name" value="HATPase_c"/>
    <property type="match status" value="1"/>
</dbReference>
<evidence type="ECO:0000256" key="4">
    <source>
        <dbReference type="ARBA" id="ARBA00022679"/>
    </source>
</evidence>
<dbReference type="Pfam" id="PF07730">
    <property type="entry name" value="HisKA_3"/>
    <property type="match status" value="1"/>
</dbReference>
<evidence type="ECO:0000256" key="5">
    <source>
        <dbReference type="ARBA" id="ARBA00022741"/>
    </source>
</evidence>
<evidence type="ECO:0000256" key="7">
    <source>
        <dbReference type="ARBA" id="ARBA00022840"/>
    </source>
</evidence>
<comment type="catalytic activity">
    <reaction evidence="1">
        <text>ATP + protein L-histidine = ADP + protein N-phospho-L-histidine.</text>
        <dbReference type="EC" id="2.7.13.3"/>
    </reaction>
</comment>
<dbReference type="SUPFAM" id="SSF55874">
    <property type="entry name" value="ATPase domain of HSP90 chaperone/DNA topoisomerase II/histidine kinase"/>
    <property type="match status" value="1"/>
</dbReference>
<dbReference type="RefSeq" id="WP_353649052.1">
    <property type="nucleotide sequence ID" value="NZ_CP159218.1"/>
</dbReference>
<name>A0AAU8DME3_9ACTN</name>
<keyword evidence="6 11" id="KW-0418">Kinase</keyword>
<dbReference type="InterPro" id="IPR055558">
    <property type="entry name" value="DUF7134"/>
</dbReference>
<dbReference type="CDD" id="cd16917">
    <property type="entry name" value="HATPase_UhpB-NarQ-NarX-like"/>
    <property type="match status" value="1"/>
</dbReference>
<evidence type="ECO:0000256" key="3">
    <source>
        <dbReference type="ARBA" id="ARBA00022553"/>
    </source>
</evidence>
<reference evidence="11" key="1">
    <citation type="submission" date="2024-05" db="EMBL/GenBank/DDBJ databases">
        <authorList>
            <person name="Cai S.Y."/>
            <person name="Jin L.M."/>
            <person name="Li H.R."/>
        </authorList>
    </citation>
    <scope>NUCLEOTIDE SEQUENCE</scope>
    <source>
        <strain evidence="11">A5-74</strain>
    </source>
</reference>
<accession>A0AAU8DME3</accession>
<keyword evidence="7" id="KW-0067">ATP-binding</keyword>
<keyword evidence="8" id="KW-0902">Two-component regulatory system</keyword>
<dbReference type="GO" id="GO:0005524">
    <property type="term" value="F:ATP binding"/>
    <property type="evidence" value="ECO:0007669"/>
    <property type="project" value="UniProtKB-KW"/>
</dbReference>
<keyword evidence="5" id="KW-0547">Nucleotide-binding</keyword>
<keyword evidence="9" id="KW-0472">Membrane</keyword>
<dbReference type="InterPro" id="IPR050482">
    <property type="entry name" value="Sensor_HK_TwoCompSys"/>
</dbReference>
<organism evidence="11">
    <name type="scientific">Nakamurella sp. A5-74</name>
    <dbReference type="NCBI Taxonomy" id="3158264"/>
    <lineage>
        <taxon>Bacteria</taxon>
        <taxon>Bacillati</taxon>
        <taxon>Actinomycetota</taxon>
        <taxon>Actinomycetes</taxon>
        <taxon>Nakamurellales</taxon>
        <taxon>Nakamurellaceae</taxon>
        <taxon>Nakamurella</taxon>
    </lineage>
</organism>
<dbReference type="PANTHER" id="PTHR24421:SF10">
    <property type="entry name" value="NITRATE_NITRITE SENSOR PROTEIN NARQ"/>
    <property type="match status" value="1"/>
</dbReference>
<dbReference type="GO" id="GO:0000155">
    <property type="term" value="F:phosphorelay sensor kinase activity"/>
    <property type="evidence" value="ECO:0007669"/>
    <property type="project" value="InterPro"/>
</dbReference>
<keyword evidence="9" id="KW-1133">Transmembrane helix</keyword>
<keyword evidence="9" id="KW-0812">Transmembrane</keyword>
<keyword evidence="3" id="KW-0597">Phosphoprotein</keyword>
<evidence type="ECO:0000313" key="11">
    <source>
        <dbReference type="EMBL" id="XCG63437.1"/>
    </source>
</evidence>
<keyword evidence="4" id="KW-0808">Transferase</keyword>
<dbReference type="EMBL" id="CP159218">
    <property type="protein sequence ID" value="XCG63437.1"/>
    <property type="molecule type" value="Genomic_DNA"/>
</dbReference>
<dbReference type="Gene3D" id="1.20.5.1930">
    <property type="match status" value="1"/>
</dbReference>
<dbReference type="GO" id="GO:0016020">
    <property type="term" value="C:membrane"/>
    <property type="evidence" value="ECO:0007669"/>
    <property type="project" value="InterPro"/>
</dbReference>
<gene>
    <name evidence="11" type="ORF">ABLG96_19935</name>
</gene>
<protein>
    <recommendedName>
        <fullName evidence="2">histidine kinase</fullName>
        <ecNumber evidence="2">2.7.13.3</ecNumber>
    </recommendedName>
</protein>
<evidence type="ECO:0000256" key="8">
    <source>
        <dbReference type="ARBA" id="ARBA00023012"/>
    </source>
</evidence>
<dbReference type="Pfam" id="PF23539">
    <property type="entry name" value="DUF7134"/>
    <property type="match status" value="1"/>
</dbReference>
<dbReference type="SMART" id="SM00387">
    <property type="entry name" value="HATPase_c"/>
    <property type="match status" value="1"/>
</dbReference>
<evidence type="ECO:0000256" key="9">
    <source>
        <dbReference type="SAM" id="Phobius"/>
    </source>
</evidence>
<feature type="transmembrane region" description="Helical" evidence="9">
    <location>
        <begin position="98"/>
        <end position="120"/>
    </location>
</feature>
<dbReference type="Gene3D" id="3.30.565.10">
    <property type="entry name" value="Histidine kinase-like ATPase, C-terminal domain"/>
    <property type="match status" value="1"/>
</dbReference>
<dbReference type="EC" id="2.7.13.3" evidence="2"/>
<evidence type="ECO:0000256" key="6">
    <source>
        <dbReference type="ARBA" id="ARBA00022777"/>
    </source>
</evidence>
<feature type="transmembrane region" description="Helical" evidence="9">
    <location>
        <begin position="57"/>
        <end position="77"/>
    </location>
</feature>
<dbReference type="InterPro" id="IPR036890">
    <property type="entry name" value="HATPase_C_sf"/>
</dbReference>
<evidence type="ECO:0000259" key="10">
    <source>
        <dbReference type="SMART" id="SM00387"/>
    </source>
</evidence>
<dbReference type="InterPro" id="IPR003594">
    <property type="entry name" value="HATPase_dom"/>
</dbReference>
<dbReference type="InterPro" id="IPR011712">
    <property type="entry name" value="Sig_transdc_His_kin_sub3_dim/P"/>
</dbReference>
<feature type="transmembrane region" description="Helical" evidence="9">
    <location>
        <begin position="126"/>
        <end position="144"/>
    </location>
</feature>